<evidence type="ECO:0000256" key="5">
    <source>
        <dbReference type="ARBA" id="ARBA00022723"/>
    </source>
</evidence>
<dbReference type="PANTHER" id="PTHR13930:SF0">
    <property type="entry name" value="S-ADENOSYL-L-METHIONINE-DEPENDENT TRNA 4-DEMETHYLWYOSINE SYNTHASE TYW1-RELATED"/>
    <property type="match status" value="1"/>
</dbReference>
<keyword evidence="6" id="KW-0408">Iron</keyword>
<dbReference type="SFLD" id="SFLDF00284">
    <property type="entry name" value="tRNA_wybutosine-synthesizing"/>
    <property type="match status" value="1"/>
</dbReference>
<dbReference type="EMBL" id="CAUYUJ010020702">
    <property type="protein sequence ID" value="CAK0899960.1"/>
    <property type="molecule type" value="Genomic_DNA"/>
</dbReference>
<keyword evidence="5" id="KW-0479">Metal-binding</keyword>
<keyword evidence="8" id="KW-0456">Lyase</keyword>
<evidence type="ECO:0000256" key="8">
    <source>
        <dbReference type="ARBA" id="ARBA00023239"/>
    </source>
</evidence>
<comment type="cofactor">
    <cofactor evidence="1">
        <name>[4Fe-4S] cluster</name>
        <dbReference type="ChEBI" id="CHEBI:49883"/>
    </cofactor>
</comment>
<sequence length="445" mass="49798">MLCSSSSRPAREMPRRCGPVVLLRAAPVLGRSSARQSRGGAMISEERKARMESQGWKVVGGHSATKLCRWTKSMLQGRGGCYKHTFYGINSHQCMEHTPNVSCANKCTFCWRNHINPVALSWKFDVDDPEAIIEESLRKHYGIIEQQCQSPNALEHRKEEARRVRHCALSLVGEPVAYPRVAELLAGLHRRRISTFLVTNGQFPAALRALPRVTQLYVSCDGTDRESLRAVGRPLFRDFWERYSEALGILSLRRERTVCRLTLLRGINMEEPEAMAELLAKASPDFVELKGATLAPVFDKSGLNTYNMPTFLEVRAFAEHLAGLLPEYGLAAEHEHSNGVLLASRRFCVGGQWRTWIDFEKFADHWDDDALGAMDYTAPTPAWALYGSSSQGFSPAECRKQRARPRPRYSEEKWPAWRVEAAAARRTSALGQPSAPLDDGPASAG</sequence>
<dbReference type="CDD" id="cd01335">
    <property type="entry name" value="Radical_SAM"/>
    <property type="match status" value="1"/>
</dbReference>
<feature type="region of interest" description="Disordered" evidence="10">
    <location>
        <begin position="425"/>
        <end position="445"/>
    </location>
</feature>
<dbReference type="SFLD" id="SFLDS00029">
    <property type="entry name" value="Radical_SAM"/>
    <property type="match status" value="1"/>
</dbReference>
<evidence type="ECO:0000256" key="6">
    <source>
        <dbReference type="ARBA" id="ARBA00023004"/>
    </source>
</evidence>
<evidence type="ECO:0000313" key="13">
    <source>
        <dbReference type="Proteomes" id="UP001189429"/>
    </source>
</evidence>
<dbReference type="InterPro" id="IPR058240">
    <property type="entry name" value="rSAM_sf"/>
</dbReference>
<accession>A0ABN9XN41</accession>
<reference evidence="12" key="1">
    <citation type="submission" date="2023-10" db="EMBL/GenBank/DDBJ databases">
        <authorList>
            <person name="Chen Y."/>
            <person name="Shah S."/>
            <person name="Dougan E. K."/>
            <person name="Thang M."/>
            <person name="Chan C."/>
        </authorList>
    </citation>
    <scope>NUCLEOTIDE SEQUENCE [LARGE SCALE GENOMIC DNA]</scope>
</reference>
<keyword evidence="3" id="KW-0949">S-adenosyl-L-methionine</keyword>
<comment type="catalytic activity">
    <reaction evidence="9">
        <text>N(1)-methylguanosine(37) in tRNA(Phe) + pyruvate + S-adenosyl-L-methionine = 4-demethylwyosine(37) in tRNA(Phe) + 5'-deoxyadenosine + L-methionine + CO2 + H2O</text>
        <dbReference type="Rhea" id="RHEA:36347"/>
        <dbReference type="Rhea" id="RHEA-COMP:10164"/>
        <dbReference type="Rhea" id="RHEA-COMP:10165"/>
        <dbReference type="ChEBI" id="CHEBI:15361"/>
        <dbReference type="ChEBI" id="CHEBI:15377"/>
        <dbReference type="ChEBI" id="CHEBI:16526"/>
        <dbReference type="ChEBI" id="CHEBI:17319"/>
        <dbReference type="ChEBI" id="CHEBI:57844"/>
        <dbReference type="ChEBI" id="CHEBI:59789"/>
        <dbReference type="ChEBI" id="CHEBI:64315"/>
        <dbReference type="ChEBI" id="CHEBI:73542"/>
        <dbReference type="EC" id="4.1.3.44"/>
    </reaction>
</comment>
<evidence type="ECO:0000313" key="12">
    <source>
        <dbReference type="EMBL" id="CAK0899960.1"/>
    </source>
</evidence>
<dbReference type="InterPro" id="IPR007197">
    <property type="entry name" value="rSAM"/>
</dbReference>
<evidence type="ECO:0000256" key="4">
    <source>
        <dbReference type="ARBA" id="ARBA00022694"/>
    </source>
</evidence>
<feature type="domain" description="Radical SAM core" evidence="11">
    <location>
        <begin position="87"/>
        <end position="352"/>
    </location>
</feature>
<dbReference type="SUPFAM" id="SSF102114">
    <property type="entry name" value="Radical SAM enzymes"/>
    <property type="match status" value="1"/>
</dbReference>
<dbReference type="SFLD" id="SFLDG01071">
    <property type="entry name" value="tRNA_wybutosine-synthesizing"/>
    <property type="match status" value="1"/>
</dbReference>
<gene>
    <name evidence="12" type="ORF">PCOR1329_LOCUS77374</name>
</gene>
<organism evidence="12 13">
    <name type="scientific">Prorocentrum cordatum</name>
    <dbReference type="NCBI Taxonomy" id="2364126"/>
    <lineage>
        <taxon>Eukaryota</taxon>
        <taxon>Sar</taxon>
        <taxon>Alveolata</taxon>
        <taxon>Dinophyceae</taxon>
        <taxon>Prorocentrales</taxon>
        <taxon>Prorocentraceae</taxon>
        <taxon>Prorocentrum</taxon>
    </lineage>
</organism>
<dbReference type="PANTHER" id="PTHR13930">
    <property type="entry name" value="S-ADENOSYL-L-METHIONINE-DEPENDENT TRNA 4-DEMETHYLWYOSINE SYNTHASE"/>
    <property type="match status" value="1"/>
</dbReference>
<evidence type="ECO:0000256" key="7">
    <source>
        <dbReference type="ARBA" id="ARBA00023014"/>
    </source>
</evidence>
<evidence type="ECO:0000256" key="10">
    <source>
        <dbReference type="SAM" id="MobiDB-lite"/>
    </source>
</evidence>
<dbReference type="InterPro" id="IPR034556">
    <property type="entry name" value="tRNA_wybutosine-synthase"/>
</dbReference>
<feature type="region of interest" description="Disordered" evidence="10">
    <location>
        <begin position="391"/>
        <end position="412"/>
    </location>
</feature>
<comment type="caution">
    <text evidence="12">The sequence shown here is derived from an EMBL/GenBank/DDBJ whole genome shotgun (WGS) entry which is preliminary data.</text>
</comment>
<evidence type="ECO:0000256" key="2">
    <source>
        <dbReference type="ARBA" id="ARBA00022485"/>
    </source>
</evidence>
<keyword evidence="13" id="KW-1185">Reference proteome</keyword>
<keyword evidence="2" id="KW-0004">4Fe-4S</keyword>
<dbReference type="Pfam" id="PF04055">
    <property type="entry name" value="Radical_SAM"/>
    <property type="match status" value="1"/>
</dbReference>
<dbReference type="InterPro" id="IPR013917">
    <property type="entry name" value="tRNA_wybutosine-synth"/>
</dbReference>
<evidence type="ECO:0000256" key="1">
    <source>
        <dbReference type="ARBA" id="ARBA00001966"/>
    </source>
</evidence>
<dbReference type="InterPro" id="IPR013785">
    <property type="entry name" value="Aldolase_TIM"/>
</dbReference>
<dbReference type="Gene3D" id="3.20.20.70">
    <property type="entry name" value="Aldolase class I"/>
    <property type="match status" value="1"/>
</dbReference>
<evidence type="ECO:0000256" key="3">
    <source>
        <dbReference type="ARBA" id="ARBA00022691"/>
    </source>
</evidence>
<name>A0ABN9XN41_9DINO</name>
<evidence type="ECO:0000256" key="9">
    <source>
        <dbReference type="ARBA" id="ARBA00049466"/>
    </source>
</evidence>
<dbReference type="Proteomes" id="UP001189429">
    <property type="component" value="Unassembled WGS sequence"/>
</dbReference>
<keyword evidence="4" id="KW-0819">tRNA processing</keyword>
<dbReference type="PROSITE" id="PS51918">
    <property type="entry name" value="RADICAL_SAM"/>
    <property type="match status" value="1"/>
</dbReference>
<dbReference type="Pfam" id="PF08608">
    <property type="entry name" value="Wyosine_form"/>
    <property type="match status" value="1"/>
</dbReference>
<proteinExistence type="predicted"/>
<protein>
    <recommendedName>
        <fullName evidence="11">Radical SAM core domain-containing protein</fullName>
    </recommendedName>
</protein>
<evidence type="ECO:0000259" key="11">
    <source>
        <dbReference type="PROSITE" id="PS51918"/>
    </source>
</evidence>
<keyword evidence="7" id="KW-0411">Iron-sulfur</keyword>